<organism evidence="3 4">
    <name type="scientific">Nocardia higoensis</name>
    <dbReference type="NCBI Taxonomy" id="228599"/>
    <lineage>
        <taxon>Bacteria</taxon>
        <taxon>Bacillati</taxon>
        <taxon>Actinomycetota</taxon>
        <taxon>Actinomycetes</taxon>
        <taxon>Mycobacteriales</taxon>
        <taxon>Nocardiaceae</taxon>
        <taxon>Nocardia</taxon>
    </lineage>
</organism>
<dbReference type="NCBIfam" id="NF005893">
    <property type="entry name" value="PRK07856.1"/>
    <property type="match status" value="1"/>
</dbReference>
<dbReference type="SMART" id="SM00822">
    <property type="entry name" value="PKS_KR"/>
    <property type="match status" value="1"/>
</dbReference>
<feature type="domain" description="Ketoreductase" evidence="2">
    <location>
        <begin position="10"/>
        <end position="187"/>
    </location>
</feature>
<keyword evidence="4" id="KW-1185">Reference proteome</keyword>
<dbReference type="RefSeq" id="WP_195002764.1">
    <property type="nucleotide sequence ID" value="NZ_JADLQN010000002.1"/>
</dbReference>
<evidence type="ECO:0000313" key="3">
    <source>
        <dbReference type="EMBL" id="MBF6355882.1"/>
    </source>
</evidence>
<reference evidence="3 4" key="1">
    <citation type="submission" date="2020-10" db="EMBL/GenBank/DDBJ databases">
        <title>Identification of Nocardia species via Next-generation sequencing and recognition of intraspecies genetic diversity.</title>
        <authorList>
            <person name="Li P."/>
            <person name="Li P."/>
            <person name="Lu B."/>
        </authorList>
    </citation>
    <scope>NUCLEOTIDE SEQUENCE [LARGE SCALE GENOMIC DNA]</scope>
    <source>
        <strain evidence="3 4">BJ06-0143</strain>
    </source>
</reference>
<dbReference type="PROSITE" id="PS00061">
    <property type="entry name" value="ADH_SHORT"/>
    <property type="match status" value="1"/>
</dbReference>
<dbReference type="PANTHER" id="PTHR42760">
    <property type="entry name" value="SHORT-CHAIN DEHYDROGENASES/REDUCTASES FAMILY MEMBER"/>
    <property type="match status" value="1"/>
</dbReference>
<name>A0ABS0DBN2_9NOCA</name>
<dbReference type="InterPro" id="IPR020904">
    <property type="entry name" value="Sc_DH/Rdtase_CS"/>
</dbReference>
<dbReference type="InterPro" id="IPR036291">
    <property type="entry name" value="NAD(P)-bd_dom_sf"/>
</dbReference>
<accession>A0ABS0DBN2</accession>
<dbReference type="InterPro" id="IPR057326">
    <property type="entry name" value="KR_dom"/>
</dbReference>
<comment type="similarity">
    <text evidence="1">Belongs to the short-chain dehydrogenases/reductases (SDR) family.</text>
</comment>
<dbReference type="InterPro" id="IPR002347">
    <property type="entry name" value="SDR_fam"/>
</dbReference>
<dbReference type="Gene3D" id="3.40.50.720">
    <property type="entry name" value="NAD(P)-binding Rossmann-like Domain"/>
    <property type="match status" value="1"/>
</dbReference>
<dbReference type="SUPFAM" id="SSF51735">
    <property type="entry name" value="NAD(P)-binding Rossmann-fold domains"/>
    <property type="match status" value="1"/>
</dbReference>
<evidence type="ECO:0000256" key="1">
    <source>
        <dbReference type="ARBA" id="ARBA00006484"/>
    </source>
</evidence>
<proteinExistence type="inferred from homology"/>
<dbReference type="Pfam" id="PF13561">
    <property type="entry name" value="adh_short_C2"/>
    <property type="match status" value="1"/>
</dbReference>
<evidence type="ECO:0000313" key="4">
    <source>
        <dbReference type="Proteomes" id="UP000707731"/>
    </source>
</evidence>
<gene>
    <name evidence="3" type="ORF">IU449_15225</name>
</gene>
<comment type="caution">
    <text evidence="3">The sequence shown here is derived from an EMBL/GenBank/DDBJ whole genome shotgun (WGS) entry which is preliminary data.</text>
</comment>
<protein>
    <submittedName>
        <fullName evidence="3">SDR family oxidoreductase</fullName>
    </submittedName>
</protein>
<dbReference type="Proteomes" id="UP000707731">
    <property type="component" value="Unassembled WGS sequence"/>
</dbReference>
<dbReference type="EMBL" id="JADLQN010000002">
    <property type="protein sequence ID" value="MBF6355882.1"/>
    <property type="molecule type" value="Genomic_DNA"/>
</dbReference>
<dbReference type="PRINTS" id="PR00080">
    <property type="entry name" value="SDRFAMILY"/>
</dbReference>
<dbReference type="PRINTS" id="PR00081">
    <property type="entry name" value="GDHRDH"/>
</dbReference>
<dbReference type="CDD" id="cd05233">
    <property type="entry name" value="SDR_c"/>
    <property type="match status" value="1"/>
</dbReference>
<sequence length="279" mass="28537">MGLEIDLSDRVVLVTGGARGVGAGISREFLAAGATVVVCARREPETPVSFEGRRAHFLPCDVRDAEAVRALVDTVVDTHGRLDHAVNNAGGAPFAPAATASVNFHTKILELNLMSALWVSQAANAVMQQQPEGGSIVMISSLSGHRPSPGTAAYGAAKAGVDSLTQSLAMEWAPKVRVNSLIVGPVETELSELHYGDRAGIDAVASTIPLGRLAKPEDVGRVAVFLASPLAAYVSGAMVQVHGGGERPPFLAVSTAGNSAVGNSAAGNGTASTGEQQRA</sequence>
<evidence type="ECO:0000259" key="2">
    <source>
        <dbReference type="SMART" id="SM00822"/>
    </source>
</evidence>